<evidence type="ECO:0000313" key="3">
    <source>
        <dbReference type="EMBL" id="KAI3954144.1"/>
    </source>
</evidence>
<dbReference type="Proteomes" id="UP001202328">
    <property type="component" value="Unassembled WGS sequence"/>
</dbReference>
<sequence length="122" mass="13994">MKCLQQQQSLSLPFLHFPSPPHNPDQWLLPSLDPVETDKITDETFRRYYSNSNVKKRNGGNGVSIVWFRNDPRVLDNEALYRAWMSSQSVLPVYVLIVGILGLHITLDFLKLEELCGFQACS</sequence>
<gene>
    <name evidence="3" type="ORF">MKW98_017968</name>
</gene>
<evidence type="ECO:0000313" key="4">
    <source>
        <dbReference type="Proteomes" id="UP001202328"/>
    </source>
</evidence>
<dbReference type="PROSITE" id="PS51645">
    <property type="entry name" value="PHR_CRY_ALPHA_BETA"/>
    <property type="match status" value="1"/>
</dbReference>
<name>A0AAD4XW13_9MAGN</name>
<keyword evidence="1" id="KW-0472">Membrane</keyword>
<evidence type="ECO:0000259" key="2">
    <source>
        <dbReference type="PROSITE" id="PS51645"/>
    </source>
</evidence>
<dbReference type="Gene3D" id="3.40.50.620">
    <property type="entry name" value="HUPs"/>
    <property type="match status" value="1"/>
</dbReference>
<dbReference type="InterPro" id="IPR036155">
    <property type="entry name" value="Crypto/Photolyase_N_sf"/>
</dbReference>
<dbReference type="Pfam" id="PF00875">
    <property type="entry name" value="DNA_photolyase"/>
    <property type="match status" value="1"/>
</dbReference>
<feature type="domain" description="Photolyase/cryptochrome alpha/beta" evidence="2">
    <location>
        <begin position="62"/>
        <end position="122"/>
    </location>
</feature>
<protein>
    <recommendedName>
        <fullName evidence="2">Photolyase/cryptochrome alpha/beta domain-containing protein</fullName>
    </recommendedName>
</protein>
<evidence type="ECO:0000256" key="1">
    <source>
        <dbReference type="SAM" id="Phobius"/>
    </source>
</evidence>
<reference evidence="3" key="1">
    <citation type="submission" date="2022-04" db="EMBL/GenBank/DDBJ databases">
        <title>A functionally conserved STORR gene fusion in Papaver species that diverged 16.8 million years ago.</title>
        <authorList>
            <person name="Catania T."/>
        </authorList>
    </citation>
    <scope>NUCLEOTIDE SEQUENCE</scope>
    <source>
        <strain evidence="3">S-188037</strain>
    </source>
</reference>
<organism evidence="3 4">
    <name type="scientific">Papaver atlanticum</name>
    <dbReference type="NCBI Taxonomy" id="357466"/>
    <lineage>
        <taxon>Eukaryota</taxon>
        <taxon>Viridiplantae</taxon>
        <taxon>Streptophyta</taxon>
        <taxon>Embryophyta</taxon>
        <taxon>Tracheophyta</taxon>
        <taxon>Spermatophyta</taxon>
        <taxon>Magnoliopsida</taxon>
        <taxon>Ranunculales</taxon>
        <taxon>Papaveraceae</taxon>
        <taxon>Papaveroideae</taxon>
        <taxon>Papaver</taxon>
    </lineage>
</organism>
<keyword evidence="4" id="KW-1185">Reference proteome</keyword>
<comment type="caution">
    <text evidence="3">The sequence shown here is derived from an EMBL/GenBank/DDBJ whole genome shotgun (WGS) entry which is preliminary data.</text>
</comment>
<feature type="transmembrane region" description="Helical" evidence="1">
    <location>
        <begin position="90"/>
        <end position="107"/>
    </location>
</feature>
<dbReference type="AlphaFoldDB" id="A0AAD4XW13"/>
<dbReference type="SUPFAM" id="SSF52425">
    <property type="entry name" value="Cryptochrome/photolyase, N-terminal domain"/>
    <property type="match status" value="1"/>
</dbReference>
<proteinExistence type="predicted"/>
<keyword evidence="1" id="KW-1133">Transmembrane helix</keyword>
<dbReference type="InterPro" id="IPR014729">
    <property type="entry name" value="Rossmann-like_a/b/a_fold"/>
</dbReference>
<dbReference type="InterPro" id="IPR006050">
    <property type="entry name" value="DNA_photolyase_N"/>
</dbReference>
<keyword evidence="1" id="KW-0812">Transmembrane</keyword>
<dbReference type="EMBL" id="JAJJMB010002020">
    <property type="protein sequence ID" value="KAI3954144.1"/>
    <property type="molecule type" value="Genomic_DNA"/>
</dbReference>
<accession>A0AAD4XW13</accession>